<evidence type="ECO:0000259" key="1">
    <source>
        <dbReference type="PROSITE" id="PS51832"/>
    </source>
</evidence>
<dbReference type="Proteomes" id="UP001321786">
    <property type="component" value="Chromosome"/>
</dbReference>
<name>A0AAU9E929_9FIRM</name>
<dbReference type="NCBIfam" id="TIGR00277">
    <property type="entry name" value="HDIG"/>
    <property type="match status" value="1"/>
</dbReference>
<dbReference type="InterPro" id="IPR003607">
    <property type="entry name" value="HD/PDEase_dom"/>
</dbReference>
<reference evidence="2 3" key="1">
    <citation type="submission" date="2023-08" db="EMBL/GenBank/DDBJ databases">
        <title>Helicovermis profunda gen. nov., sp. nov., a novel mesophilic, fermentative bacterium within the Bacillota from a deep-sea hydrothermal vent chimney.</title>
        <authorList>
            <person name="Miyazaki U."/>
            <person name="Mizutani D."/>
            <person name="Hashimoto Y."/>
            <person name="Tame A."/>
            <person name="Sawayama S."/>
            <person name="Miyazaki J."/>
            <person name="Takai K."/>
            <person name="Nakagawa S."/>
        </authorList>
    </citation>
    <scope>NUCLEOTIDE SEQUENCE [LARGE SCALE GENOMIC DNA]</scope>
    <source>
        <strain evidence="2 3">S502</strain>
    </source>
</reference>
<dbReference type="InterPro" id="IPR037522">
    <property type="entry name" value="HD_GYP_dom"/>
</dbReference>
<keyword evidence="3" id="KW-1185">Reference proteome</keyword>
<protein>
    <submittedName>
        <fullName evidence="2">HD-GYP domain-containing protein</fullName>
    </submittedName>
</protein>
<proteinExistence type="predicted"/>
<dbReference type="SMART" id="SM00471">
    <property type="entry name" value="HDc"/>
    <property type="match status" value="1"/>
</dbReference>
<organism evidence="2 3">
    <name type="scientific">Helicovermis profundi</name>
    <dbReference type="NCBI Taxonomy" id="3065157"/>
    <lineage>
        <taxon>Bacteria</taxon>
        <taxon>Bacillati</taxon>
        <taxon>Bacillota</taxon>
        <taxon>Clostridia</taxon>
        <taxon>Helicovermis</taxon>
    </lineage>
</organism>
<dbReference type="PANTHER" id="PTHR43155:SF2">
    <property type="entry name" value="CYCLIC DI-GMP PHOSPHODIESTERASE PA4108"/>
    <property type="match status" value="1"/>
</dbReference>
<dbReference type="EMBL" id="AP028654">
    <property type="protein sequence ID" value="BEP29953.1"/>
    <property type="molecule type" value="Genomic_DNA"/>
</dbReference>
<accession>A0AAU9E929</accession>
<dbReference type="SUPFAM" id="SSF109604">
    <property type="entry name" value="HD-domain/PDEase-like"/>
    <property type="match status" value="1"/>
</dbReference>
<gene>
    <name evidence="2" type="ORF">HLPR_22840</name>
</gene>
<feature type="domain" description="HD-GYP" evidence="1">
    <location>
        <begin position="123"/>
        <end position="319"/>
    </location>
</feature>
<dbReference type="KEGG" id="hprf:HLPR_22840"/>
<dbReference type="CDD" id="cd00077">
    <property type="entry name" value="HDc"/>
    <property type="match status" value="1"/>
</dbReference>
<dbReference type="Pfam" id="PF13487">
    <property type="entry name" value="HD_5"/>
    <property type="match status" value="1"/>
</dbReference>
<dbReference type="PROSITE" id="PS51832">
    <property type="entry name" value="HD_GYP"/>
    <property type="match status" value="1"/>
</dbReference>
<dbReference type="InterPro" id="IPR006675">
    <property type="entry name" value="HDIG_dom"/>
</dbReference>
<dbReference type="AlphaFoldDB" id="A0AAU9E929"/>
<sequence length="375" mass="42829">MRIVPVNSVKGEAYLARDLYNSKSKVLLKRGVLLTEHLLKKIHNNNIYTIYIEDKYSSESIKEVIKPELRIKAIETIKETFKNIEKDNRFSKKESQGLKKNLGIRRMEKYLDNMKSISESIIEDLTSNTNLLVNLVDLKNVSTYTYEHSVNVAIISLVLGMELKFSRNELQTLFIGALLHDIGKTLLPEEIINKEEKLSETEKELTKTHSQLGYNYLKENFALSTKSNIVVLQHHERFDGLGYPNGTYGKAIHLYSRIVAVANVFDSMTSDKPSSNAIMPNEALEFIMGNAGKQFDFEIVDIFSKKIMLYTVGTLVMLSNNAPCVVVSQNTNLPLRPKVKVIDKRRKDYNEIYDLSIKTNIVISSVIYNYSDENV</sequence>
<evidence type="ECO:0000313" key="2">
    <source>
        <dbReference type="EMBL" id="BEP29953.1"/>
    </source>
</evidence>
<dbReference type="PANTHER" id="PTHR43155">
    <property type="entry name" value="CYCLIC DI-GMP PHOSPHODIESTERASE PA4108-RELATED"/>
    <property type="match status" value="1"/>
</dbReference>
<evidence type="ECO:0000313" key="3">
    <source>
        <dbReference type="Proteomes" id="UP001321786"/>
    </source>
</evidence>
<dbReference type="Gene3D" id="1.10.3210.10">
    <property type="entry name" value="Hypothetical protein af1432"/>
    <property type="match status" value="1"/>
</dbReference>
<dbReference type="RefSeq" id="WP_338535560.1">
    <property type="nucleotide sequence ID" value="NZ_AP028654.1"/>
</dbReference>